<dbReference type="Gene3D" id="2.60.40.1280">
    <property type="match status" value="1"/>
</dbReference>
<keyword evidence="6 13" id="KW-0732">Signal</keyword>
<dbReference type="Proteomes" id="UP000009328">
    <property type="component" value="Unassembled WGS sequence"/>
</dbReference>
<dbReference type="InterPro" id="IPR008966">
    <property type="entry name" value="Adhesion_dom_sf"/>
</dbReference>
<accession>K0KM09</accession>
<comment type="subcellular location">
    <subcellularLocation>
        <location evidence="2">Membrane</location>
        <topology evidence="2">Lipid-anchor</topology>
        <topology evidence="2">GPI-anchor</topology>
    </subcellularLocation>
    <subcellularLocation>
        <location evidence="1">Secreted</location>
        <location evidence="1">Cell wall</location>
    </subcellularLocation>
</comment>
<evidence type="ECO:0000256" key="9">
    <source>
        <dbReference type="ARBA" id="ARBA00023136"/>
    </source>
</evidence>
<evidence type="ECO:0000256" key="4">
    <source>
        <dbReference type="ARBA" id="ARBA00022525"/>
    </source>
</evidence>
<dbReference type="Pfam" id="PF11766">
    <property type="entry name" value="Candida_ALS_N"/>
    <property type="match status" value="1"/>
</dbReference>
<dbReference type="AlphaFoldDB" id="K0KM09"/>
<dbReference type="SUPFAM" id="SSF49401">
    <property type="entry name" value="Bacterial adhesins"/>
    <property type="match status" value="1"/>
</dbReference>
<feature type="signal peptide" evidence="13">
    <location>
        <begin position="1"/>
        <end position="26"/>
    </location>
</feature>
<gene>
    <name evidence="15" type="primary">ALS2</name>
    <name evidence="15" type="ORF">BN7_1944</name>
</gene>
<dbReference type="STRING" id="1206466.K0KM09"/>
<evidence type="ECO:0000256" key="10">
    <source>
        <dbReference type="ARBA" id="ARBA00023157"/>
    </source>
</evidence>
<keyword evidence="8" id="KW-0130">Cell adhesion</keyword>
<feature type="chain" id="PRO_5003836313" evidence="13">
    <location>
        <begin position="27"/>
        <end position="353"/>
    </location>
</feature>
<evidence type="ECO:0000256" key="5">
    <source>
        <dbReference type="ARBA" id="ARBA00022622"/>
    </source>
</evidence>
<dbReference type="GO" id="GO:0098552">
    <property type="term" value="C:side of membrane"/>
    <property type="evidence" value="ECO:0007669"/>
    <property type="project" value="UniProtKB-KW"/>
</dbReference>
<dbReference type="InterPro" id="IPR033504">
    <property type="entry name" value="ALS"/>
</dbReference>
<dbReference type="InParanoid" id="K0KM09"/>
<evidence type="ECO:0000313" key="16">
    <source>
        <dbReference type="Proteomes" id="UP000009328"/>
    </source>
</evidence>
<evidence type="ECO:0000256" key="6">
    <source>
        <dbReference type="ARBA" id="ARBA00022729"/>
    </source>
</evidence>
<evidence type="ECO:0000256" key="8">
    <source>
        <dbReference type="ARBA" id="ARBA00022889"/>
    </source>
</evidence>
<evidence type="ECO:0000256" key="3">
    <source>
        <dbReference type="ARBA" id="ARBA00022512"/>
    </source>
</evidence>
<dbReference type="InterPro" id="IPR024672">
    <property type="entry name" value="Agglutinin-like_N"/>
</dbReference>
<keyword evidence="3" id="KW-0134">Cell wall</keyword>
<keyword evidence="11" id="KW-0325">Glycoprotein</keyword>
<evidence type="ECO:0000259" key="14">
    <source>
        <dbReference type="SMART" id="SM01056"/>
    </source>
</evidence>
<protein>
    <submittedName>
        <fullName evidence="15">Agglutinin-like protein</fullName>
    </submittedName>
</protein>
<evidence type="ECO:0000256" key="11">
    <source>
        <dbReference type="ARBA" id="ARBA00023180"/>
    </source>
</evidence>
<name>K0KM09_WICCF</name>
<sequence>MVNSFAPGQSLIWTIFSLLCISTVFAKEVDGVFKSIDSLTFYQGDRNSPFDFYKAEVSWSLDPSKISTGDTFSLNMPYVYEVRLTTGSGFQNFFDIVLGDGKHIASCTIDQAGGRSLATKVNCQLTADVSSYQSLSGKLDFDVVFEGGGRVETVEGAKQWTAGSNTVTWNGDLQNSIYINPQSSNKQYYLSRYTMKGDMWNYFITGDSFCYGSGISRGTLKFSISGGPGGDFGVLDRNLIEFKTTNDVSPFNLPKSYGDASDVQMSYSNFGKDVTISFGNVNAGDRIWLSAFRKFAFTNSRYSIKYQLSAKCNNDLPDSYNQLINLQLVPGDAGSDGSGVGEYNLFFFLLMIS</sequence>
<organism evidence="15 16">
    <name type="scientific">Wickerhamomyces ciferrii (strain ATCC 14091 / BCRC 22168 / CBS 111 / JCM 3599 / NBRC 0793 / NRRL Y-1031 F-60-10)</name>
    <name type="common">Yeast</name>
    <name type="synonym">Pichia ciferrii</name>
    <dbReference type="NCBI Taxonomy" id="1206466"/>
    <lineage>
        <taxon>Eukaryota</taxon>
        <taxon>Fungi</taxon>
        <taxon>Dikarya</taxon>
        <taxon>Ascomycota</taxon>
        <taxon>Saccharomycotina</taxon>
        <taxon>Saccharomycetes</taxon>
        <taxon>Phaffomycetales</taxon>
        <taxon>Wickerhamomycetaceae</taxon>
        <taxon>Wickerhamomyces</taxon>
    </lineage>
</organism>
<dbReference type="PANTHER" id="PTHR33793">
    <property type="entry name" value="ALPHA-AGGLUTININ"/>
    <property type="match status" value="1"/>
</dbReference>
<comment type="caution">
    <text evidence="15">The sequence shown here is derived from an EMBL/GenBank/DDBJ whole genome shotgun (WGS) entry which is preliminary data.</text>
</comment>
<reference evidence="15 16" key="1">
    <citation type="journal article" date="2012" name="Eukaryot. Cell">
        <title>Draft genome sequence of Wickerhamomyces ciferrii NRRL Y-1031 F-60-10.</title>
        <authorList>
            <person name="Schneider J."/>
            <person name="Andrea H."/>
            <person name="Blom J."/>
            <person name="Jaenicke S."/>
            <person name="Ruckert C."/>
            <person name="Schorsch C."/>
            <person name="Szczepanowski R."/>
            <person name="Farwick M."/>
            <person name="Goesmann A."/>
            <person name="Puhler A."/>
            <person name="Schaffer S."/>
            <person name="Tauch A."/>
            <person name="Kohler T."/>
            <person name="Brinkrolf K."/>
        </authorList>
    </citation>
    <scope>NUCLEOTIDE SEQUENCE [LARGE SCALE GENOMIC DNA]</scope>
    <source>
        <strain evidence="16">ATCC 14091 / BCRC 22168 / CBS 111 / JCM 3599 / NBRC 0793 / NRRL Y-1031 F-60-10</strain>
    </source>
</reference>
<evidence type="ECO:0000256" key="13">
    <source>
        <dbReference type="SAM" id="SignalP"/>
    </source>
</evidence>
<keyword evidence="4" id="KW-0964">Secreted</keyword>
<keyword evidence="16" id="KW-1185">Reference proteome</keyword>
<keyword evidence="12" id="KW-0449">Lipoprotein</keyword>
<evidence type="ECO:0000256" key="1">
    <source>
        <dbReference type="ARBA" id="ARBA00004191"/>
    </source>
</evidence>
<keyword evidence="9" id="KW-0472">Membrane</keyword>
<evidence type="ECO:0000256" key="12">
    <source>
        <dbReference type="ARBA" id="ARBA00023288"/>
    </source>
</evidence>
<dbReference type="InterPro" id="IPR011252">
    <property type="entry name" value="Fibrogen-bd_dom1"/>
</dbReference>
<feature type="domain" description="Agglutinin-like protein N-terminal" evidence="14">
    <location>
        <begin position="58"/>
        <end position="312"/>
    </location>
</feature>
<dbReference type="GO" id="GO:0007155">
    <property type="term" value="P:cell adhesion"/>
    <property type="evidence" value="ECO:0007669"/>
    <property type="project" value="UniProtKB-KW"/>
</dbReference>
<keyword evidence="5" id="KW-0336">GPI-anchor</keyword>
<dbReference type="HOGENOM" id="CLU_785736_0_0_1"/>
<dbReference type="EMBL" id="CAIF01000043">
    <property type="protein sequence ID" value="CCH42399.1"/>
    <property type="molecule type" value="Genomic_DNA"/>
</dbReference>
<dbReference type="InterPro" id="IPR043063">
    <property type="entry name" value="Agglutinin-like_N_N2"/>
</dbReference>
<evidence type="ECO:0000256" key="2">
    <source>
        <dbReference type="ARBA" id="ARBA00004589"/>
    </source>
</evidence>
<keyword evidence="7" id="KW-0677">Repeat</keyword>
<keyword evidence="10" id="KW-1015">Disulfide bond</keyword>
<proteinExistence type="predicted"/>
<evidence type="ECO:0000256" key="7">
    <source>
        <dbReference type="ARBA" id="ARBA00022737"/>
    </source>
</evidence>
<dbReference type="PANTHER" id="PTHR33793:SF2">
    <property type="entry name" value="AGGLUTININ-LIKE PROTEIN 6"/>
    <property type="match status" value="1"/>
</dbReference>
<dbReference type="Gene3D" id="2.60.40.2430">
    <property type="entry name" value="Agglutinin-like protein, N-terminal domain, N2 subdomain"/>
    <property type="match status" value="1"/>
</dbReference>
<evidence type="ECO:0000313" key="15">
    <source>
        <dbReference type="EMBL" id="CCH42399.1"/>
    </source>
</evidence>
<dbReference type="SMART" id="SM01056">
    <property type="entry name" value="Candida_ALS_N"/>
    <property type="match status" value="1"/>
</dbReference>